<dbReference type="AlphaFoldDB" id="A0AAI8L0H2"/>
<feature type="region of interest" description="Disordered" evidence="1">
    <location>
        <begin position="225"/>
        <end position="244"/>
    </location>
</feature>
<reference evidence="3 4" key="1">
    <citation type="submission" date="2018-09" db="EMBL/GenBank/DDBJ databases">
        <title>Production of Trimethoprim by Streptomyces sp. 3E-1.</title>
        <authorList>
            <person name="Kang H.J."/>
            <person name="Kim S.B."/>
        </authorList>
    </citation>
    <scope>NUCLEOTIDE SEQUENCE [LARGE SCALE GENOMIC DNA]</scope>
    <source>
        <strain evidence="3 4">3E-1</strain>
    </source>
</reference>
<evidence type="ECO:0000256" key="1">
    <source>
        <dbReference type="SAM" id="MobiDB-lite"/>
    </source>
</evidence>
<feature type="compositionally biased region" description="Basic and acidic residues" evidence="1">
    <location>
        <begin position="233"/>
        <end position="244"/>
    </location>
</feature>
<evidence type="ECO:0000256" key="2">
    <source>
        <dbReference type="SAM" id="SignalP"/>
    </source>
</evidence>
<protein>
    <recommendedName>
        <fullName evidence="5">Secreted protein</fullName>
    </recommendedName>
</protein>
<keyword evidence="2" id="KW-0732">Signal</keyword>
<sequence>MRNGQGELRLGPRRALWALAPAVLAVSAFGAPAADAATASASARGAELGGPDLAMVVVAGTERTRAVRSDEPAFARLWELLQPTYAGTERVSDRWQEGRYPPPRITVVWGLTGVGGWPQTDSAPGGDVAVERQDQLFVTRDGTPWVRTDPAPEREDDDIRWHRADRTVFDRLDRAGLLGGSGGGHAGGGRQGEGAGPRGVWWAVPGLAVGFAAGAGGTRLIRRAAARPGAGPPREEPRQELIDL</sequence>
<proteinExistence type="predicted"/>
<name>A0AAI8L0H2_9ACTN</name>
<gene>
    <name evidence="3" type="ORF">DWG14_03288</name>
</gene>
<evidence type="ECO:0008006" key="5">
    <source>
        <dbReference type="Google" id="ProtNLM"/>
    </source>
</evidence>
<feature type="signal peptide" evidence="2">
    <location>
        <begin position="1"/>
        <end position="33"/>
    </location>
</feature>
<dbReference type="GeneID" id="91282212"/>
<evidence type="ECO:0000313" key="3">
    <source>
        <dbReference type="EMBL" id="AYC39056.1"/>
    </source>
</evidence>
<accession>A0AAI8L0H2</accession>
<dbReference type="RefSeq" id="WP_388356584.1">
    <property type="nucleotide sequence ID" value="NZ_CP032427.1"/>
</dbReference>
<organism evidence="3 4">
    <name type="scientific">Streptomyces griseorubiginosus</name>
    <dbReference type="NCBI Taxonomy" id="67304"/>
    <lineage>
        <taxon>Bacteria</taxon>
        <taxon>Bacillati</taxon>
        <taxon>Actinomycetota</taxon>
        <taxon>Actinomycetes</taxon>
        <taxon>Kitasatosporales</taxon>
        <taxon>Streptomycetaceae</taxon>
        <taxon>Streptomyces</taxon>
    </lineage>
</organism>
<dbReference type="Proteomes" id="UP000265765">
    <property type="component" value="Chromosome"/>
</dbReference>
<dbReference type="EMBL" id="CP032427">
    <property type="protein sequence ID" value="AYC39056.1"/>
    <property type="molecule type" value="Genomic_DNA"/>
</dbReference>
<evidence type="ECO:0000313" key="4">
    <source>
        <dbReference type="Proteomes" id="UP000265765"/>
    </source>
</evidence>
<dbReference type="KEGG" id="sge:DWG14_03288"/>
<feature type="chain" id="PRO_5042525469" description="Secreted protein" evidence="2">
    <location>
        <begin position="34"/>
        <end position="244"/>
    </location>
</feature>